<dbReference type="InterPro" id="IPR025286">
    <property type="entry name" value="MOFRL_assoc_dom"/>
</dbReference>
<dbReference type="Pfam" id="PF05161">
    <property type="entry name" value="MOFRL"/>
    <property type="match status" value="1"/>
</dbReference>
<dbReference type="EMBL" id="JBHSLL010000012">
    <property type="protein sequence ID" value="MFC5385053.1"/>
    <property type="molecule type" value="Genomic_DNA"/>
</dbReference>
<dbReference type="InterPro" id="IPR037035">
    <property type="entry name" value="GK-like_C_sf"/>
</dbReference>
<keyword evidence="3" id="KW-0808">Transferase</keyword>
<proteinExistence type="predicted"/>
<feature type="domain" description="MOFRL-associated" evidence="2">
    <location>
        <begin position="10"/>
        <end position="230"/>
    </location>
</feature>
<dbReference type="Pfam" id="PF13660">
    <property type="entry name" value="DUF4147"/>
    <property type="match status" value="1"/>
</dbReference>
<sequence>MVSMDPKPFLTSIFRAAVAAADPQRTIGSHLPARPKGRTIVVGAGKGAAQMAAAFENLWEGPLEGLVVTRYGYGAPTQRIKIIEAAHPVPDEAGVQAAQQLLALVKGLSEDDLVVALVCGGGSALLPAPAGSLTLADEIAVNEALLASGAPISVMNMVRKHVSSIKGGRLAAAAFPARVVSLIVSDIPGDNPALVASGPTVPDAASRADALKAIATYGIQLPQAVMAHLETAQADAPAPDDECFSRNEVKLIASAAVSLEAAANEAKRQGIEAVILSDSIEGEAREVGSVHAAIVREIASRNRPFARPVLLLSGGETTVTLRAKGKGGRNTEFLLSFALGIDGFDGIDALAADTDGIDGSEDNAGAFCNGQTIGRMRAVGIDARAMLSANNAWTAFEATGDLFVPGPTGTNVNDFRAIWVR</sequence>
<dbReference type="InterPro" id="IPR007835">
    <property type="entry name" value="MOFRL"/>
</dbReference>
<evidence type="ECO:0000313" key="4">
    <source>
        <dbReference type="Proteomes" id="UP001596016"/>
    </source>
</evidence>
<dbReference type="GO" id="GO:0016301">
    <property type="term" value="F:kinase activity"/>
    <property type="evidence" value="ECO:0007669"/>
    <property type="project" value="UniProtKB-KW"/>
</dbReference>
<keyword evidence="3" id="KW-0418">Kinase</keyword>
<comment type="caution">
    <text evidence="3">The sequence shown here is derived from an EMBL/GenBank/DDBJ whole genome shotgun (WGS) entry which is preliminary data.</text>
</comment>
<dbReference type="Proteomes" id="UP001596016">
    <property type="component" value="Unassembled WGS sequence"/>
</dbReference>
<dbReference type="PANTHER" id="PTHR12227:SF0">
    <property type="entry name" value="GLYCERATE KINASE"/>
    <property type="match status" value="1"/>
</dbReference>
<feature type="domain" description="MOFRL" evidence="1">
    <location>
        <begin position="310"/>
        <end position="414"/>
    </location>
</feature>
<name>A0ABW0GZ75_9HYPH</name>
<keyword evidence="4" id="KW-1185">Reference proteome</keyword>
<evidence type="ECO:0000259" key="2">
    <source>
        <dbReference type="Pfam" id="PF13660"/>
    </source>
</evidence>
<protein>
    <submittedName>
        <fullName evidence="3">Glycerate kinase</fullName>
    </submittedName>
</protein>
<dbReference type="PANTHER" id="PTHR12227">
    <property type="entry name" value="GLYCERATE KINASE"/>
    <property type="match status" value="1"/>
</dbReference>
<dbReference type="InterPro" id="IPR039760">
    <property type="entry name" value="MOFRL_protein"/>
</dbReference>
<accession>A0ABW0GZ75</accession>
<dbReference type="InterPro" id="IPR038614">
    <property type="entry name" value="GK_N_sf"/>
</dbReference>
<evidence type="ECO:0000259" key="1">
    <source>
        <dbReference type="Pfam" id="PF05161"/>
    </source>
</evidence>
<dbReference type="Gene3D" id="3.40.1480.10">
    <property type="entry name" value="MOFRL domain"/>
    <property type="match status" value="1"/>
</dbReference>
<dbReference type="Gene3D" id="3.40.50.10180">
    <property type="entry name" value="Glycerate kinase, MOFRL-like N-terminal domain"/>
    <property type="match status" value="1"/>
</dbReference>
<organism evidence="3 4">
    <name type="scientific">Aquamicrobium segne</name>
    <dbReference type="NCBI Taxonomy" id="469547"/>
    <lineage>
        <taxon>Bacteria</taxon>
        <taxon>Pseudomonadati</taxon>
        <taxon>Pseudomonadota</taxon>
        <taxon>Alphaproteobacteria</taxon>
        <taxon>Hyphomicrobiales</taxon>
        <taxon>Phyllobacteriaceae</taxon>
        <taxon>Aquamicrobium</taxon>
    </lineage>
</organism>
<dbReference type="RefSeq" id="WP_378228376.1">
    <property type="nucleotide sequence ID" value="NZ_JBHSLL010000012.1"/>
</dbReference>
<reference evidence="4" key="1">
    <citation type="journal article" date="2019" name="Int. J. Syst. Evol. Microbiol.">
        <title>The Global Catalogue of Microorganisms (GCM) 10K type strain sequencing project: providing services to taxonomists for standard genome sequencing and annotation.</title>
        <authorList>
            <consortium name="The Broad Institute Genomics Platform"/>
            <consortium name="The Broad Institute Genome Sequencing Center for Infectious Disease"/>
            <person name="Wu L."/>
            <person name="Ma J."/>
        </authorList>
    </citation>
    <scope>NUCLEOTIDE SEQUENCE [LARGE SCALE GENOMIC DNA]</scope>
    <source>
        <strain evidence="4">CGMCC 4.1415</strain>
    </source>
</reference>
<evidence type="ECO:0000313" key="3">
    <source>
        <dbReference type="EMBL" id="MFC5385053.1"/>
    </source>
</evidence>
<dbReference type="SUPFAM" id="SSF82544">
    <property type="entry name" value="GckA/TtuD-like"/>
    <property type="match status" value="1"/>
</dbReference>
<gene>
    <name evidence="3" type="ORF">ACFPLB_03635</name>
</gene>